<protein>
    <recommendedName>
        <fullName evidence="8">WD40 repeat-containing protein SMU1</fullName>
    </recommendedName>
</protein>
<name>F4NUB2_BATDJ</name>
<dbReference type="SMART" id="SM00668">
    <property type="entry name" value="CTLH"/>
    <property type="match status" value="1"/>
</dbReference>
<keyword evidence="5" id="KW-0508">mRNA splicing</keyword>
<feature type="repeat" description="WD" evidence="9">
    <location>
        <begin position="364"/>
        <end position="405"/>
    </location>
</feature>
<dbReference type="InterPro" id="IPR015943">
    <property type="entry name" value="WD40/YVTN_repeat-like_dom_sf"/>
</dbReference>
<dbReference type="InterPro" id="IPR036322">
    <property type="entry name" value="WD40_repeat_dom_sf"/>
</dbReference>
<keyword evidence="2 9" id="KW-0853">WD repeat</keyword>
<evidence type="ECO:0000256" key="1">
    <source>
        <dbReference type="ARBA" id="ARBA00004324"/>
    </source>
</evidence>
<dbReference type="InterPro" id="IPR006595">
    <property type="entry name" value="CTLH_C"/>
</dbReference>
<dbReference type="GO" id="GO:0000398">
    <property type="term" value="P:mRNA splicing, via spliceosome"/>
    <property type="evidence" value="ECO:0007669"/>
    <property type="project" value="InterPro"/>
</dbReference>
<keyword evidence="10" id="KW-0812">Transmembrane</keyword>
<dbReference type="Gene3D" id="2.130.10.10">
    <property type="entry name" value="YVTN repeat-like/Quinoprotein amine dehydrogenase"/>
    <property type="match status" value="1"/>
</dbReference>
<evidence type="ECO:0000256" key="6">
    <source>
        <dbReference type="ARBA" id="ARBA00023242"/>
    </source>
</evidence>
<organism evidence="12 13">
    <name type="scientific">Batrachochytrium dendrobatidis (strain JAM81 / FGSC 10211)</name>
    <name type="common">Frog chytrid fungus</name>
    <dbReference type="NCBI Taxonomy" id="684364"/>
    <lineage>
        <taxon>Eukaryota</taxon>
        <taxon>Fungi</taxon>
        <taxon>Fungi incertae sedis</taxon>
        <taxon>Chytridiomycota</taxon>
        <taxon>Chytridiomycota incertae sedis</taxon>
        <taxon>Chytridiomycetes</taxon>
        <taxon>Rhizophydiales</taxon>
        <taxon>Rhizophydiales incertae sedis</taxon>
        <taxon>Batrachochytrium</taxon>
    </lineage>
</organism>
<gene>
    <name evidence="12" type="ORF">BATDEDRAFT_8785</name>
</gene>
<evidence type="ECO:0000256" key="7">
    <source>
        <dbReference type="ARBA" id="ARBA00025801"/>
    </source>
</evidence>
<dbReference type="Pfam" id="PF00400">
    <property type="entry name" value="WD40"/>
    <property type="match status" value="4"/>
</dbReference>
<dbReference type="EMBL" id="GL882879">
    <property type="protein sequence ID" value="EGF83990.1"/>
    <property type="molecule type" value="Genomic_DNA"/>
</dbReference>
<feature type="repeat" description="WD" evidence="9">
    <location>
        <begin position="241"/>
        <end position="270"/>
    </location>
</feature>
<dbReference type="FunFam" id="2.130.10.10:FF:001224">
    <property type="entry name" value="Protein CBR-SMU-1"/>
    <property type="match status" value="1"/>
</dbReference>
<evidence type="ECO:0000256" key="4">
    <source>
        <dbReference type="ARBA" id="ARBA00022737"/>
    </source>
</evidence>
<dbReference type="OrthoDB" id="538223at2759"/>
<dbReference type="CDD" id="cd00200">
    <property type="entry name" value="WD40"/>
    <property type="match status" value="1"/>
</dbReference>
<dbReference type="PROSITE" id="PS50897">
    <property type="entry name" value="CTLH"/>
    <property type="match status" value="1"/>
</dbReference>
<comment type="similarity">
    <text evidence="7">Belongs to the WD repeat SMU1 family.</text>
</comment>
<evidence type="ECO:0000313" key="13">
    <source>
        <dbReference type="Proteomes" id="UP000007241"/>
    </source>
</evidence>
<feature type="repeat" description="WD" evidence="9">
    <location>
        <begin position="322"/>
        <end position="363"/>
    </location>
</feature>
<proteinExistence type="inferred from homology"/>
<dbReference type="InterPro" id="IPR019775">
    <property type="entry name" value="WD40_repeat_CS"/>
</dbReference>
<dbReference type="GO" id="GO:0071011">
    <property type="term" value="C:precatalytic spliceosome"/>
    <property type="evidence" value="ECO:0000318"/>
    <property type="project" value="GO_Central"/>
</dbReference>
<dbReference type="PROSITE" id="PS50896">
    <property type="entry name" value="LISH"/>
    <property type="match status" value="1"/>
</dbReference>
<keyword evidence="6" id="KW-0539">Nucleus</keyword>
<evidence type="ECO:0000256" key="5">
    <source>
        <dbReference type="ARBA" id="ARBA00023187"/>
    </source>
</evidence>
<dbReference type="InterPro" id="IPR045184">
    <property type="entry name" value="SMU1"/>
</dbReference>
<keyword evidence="4" id="KW-0677">Repeat</keyword>
<dbReference type="Pfam" id="PF17814">
    <property type="entry name" value="LisH_TPL"/>
    <property type="match status" value="1"/>
</dbReference>
<dbReference type="PANTHER" id="PTHR22848">
    <property type="entry name" value="WD40 REPEAT PROTEIN"/>
    <property type="match status" value="1"/>
</dbReference>
<dbReference type="SMART" id="SM00320">
    <property type="entry name" value="WD40"/>
    <property type="match status" value="7"/>
</dbReference>
<keyword evidence="10" id="KW-0472">Membrane</keyword>
<dbReference type="PRINTS" id="PR00320">
    <property type="entry name" value="GPROTEINBRPT"/>
</dbReference>
<comment type="subcellular location">
    <subcellularLocation>
        <location evidence="1">Nucleus speckle</location>
    </subcellularLocation>
</comment>
<dbReference type="InterPro" id="IPR020472">
    <property type="entry name" value="WD40_PAC1"/>
</dbReference>
<dbReference type="PROSITE" id="PS00678">
    <property type="entry name" value="WD_REPEATS_1"/>
    <property type="match status" value="1"/>
</dbReference>
<dbReference type="GO" id="GO:0016607">
    <property type="term" value="C:nuclear speck"/>
    <property type="evidence" value="ECO:0007669"/>
    <property type="project" value="UniProtKB-SubCell"/>
</dbReference>
<evidence type="ECO:0000256" key="3">
    <source>
        <dbReference type="ARBA" id="ARBA00022664"/>
    </source>
</evidence>
<dbReference type="HOGENOM" id="CLU_000288_57_38_1"/>
<evidence type="ECO:0000256" key="10">
    <source>
        <dbReference type="SAM" id="Phobius"/>
    </source>
</evidence>
<keyword evidence="13" id="KW-1185">Reference proteome</keyword>
<evidence type="ECO:0000259" key="11">
    <source>
        <dbReference type="PROSITE" id="PS50897"/>
    </source>
</evidence>
<dbReference type="GO" id="GO:0008380">
    <property type="term" value="P:RNA splicing"/>
    <property type="evidence" value="ECO:0000318"/>
    <property type="project" value="GO_Central"/>
</dbReference>
<keyword evidence="3" id="KW-0507">mRNA processing</keyword>
<dbReference type="GeneID" id="18242935"/>
<feature type="repeat" description="WD" evidence="9">
    <location>
        <begin position="279"/>
        <end position="320"/>
    </location>
</feature>
<evidence type="ECO:0000256" key="2">
    <source>
        <dbReference type="ARBA" id="ARBA00022574"/>
    </source>
</evidence>
<dbReference type="Proteomes" id="UP000007241">
    <property type="component" value="Unassembled WGS sequence"/>
</dbReference>
<dbReference type="InterPro" id="IPR006594">
    <property type="entry name" value="LisH"/>
</dbReference>
<evidence type="ECO:0000313" key="12">
    <source>
        <dbReference type="EMBL" id="EGF83990.1"/>
    </source>
</evidence>
<evidence type="ECO:0000256" key="8">
    <source>
        <dbReference type="ARBA" id="ARBA00026184"/>
    </source>
</evidence>
<dbReference type="RefSeq" id="XP_006675044.1">
    <property type="nucleotide sequence ID" value="XM_006674981.1"/>
</dbReference>
<reference evidence="12 13" key="1">
    <citation type="submission" date="2009-12" db="EMBL/GenBank/DDBJ databases">
        <title>The draft genome of Batrachochytrium dendrobatidis.</title>
        <authorList>
            <consortium name="US DOE Joint Genome Institute (JGI-PGF)"/>
            <person name="Kuo A."/>
            <person name="Salamov A."/>
            <person name="Schmutz J."/>
            <person name="Lucas S."/>
            <person name="Pitluck S."/>
            <person name="Rosenblum E."/>
            <person name="Stajich J."/>
            <person name="Eisen M."/>
            <person name="Grigoriev I.V."/>
        </authorList>
    </citation>
    <scope>NUCLEOTIDE SEQUENCE [LARGE SCALE GENOMIC DNA]</scope>
    <source>
        <strain evidence="13">JAM81 / FGSC 10211</strain>
    </source>
</reference>
<dbReference type="SUPFAM" id="SSF50978">
    <property type="entry name" value="WD40 repeat-like"/>
    <property type="match status" value="1"/>
</dbReference>
<accession>F4NUB2</accession>
<dbReference type="InterPro" id="IPR001680">
    <property type="entry name" value="WD40_rpt"/>
</dbReference>
<dbReference type="InParanoid" id="F4NUB2"/>
<dbReference type="STRING" id="684364.F4NUB2"/>
<evidence type="ECO:0000256" key="9">
    <source>
        <dbReference type="PROSITE-ProRule" id="PRU00221"/>
    </source>
</evidence>
<dbReference type="AlphaFoldDB" id="F4NUB2"/>
<keyword evidence="10" id="KW-1133">Transmembrane helix</keyword>
<dbReference type="PROSITE" id="PS50082">
    <property type="entry name" value="WD_REPEATS_2"/>
    <property type="match status" value="4"/>
</dbReference>
<dbReference type="OMA" id="MMKQQEP"/>
<dbReference type="PROSITE" id="PS50294">
    <property type="entry name" value="WD_REPEATS_REGION"/>
    <property type="match status" value="2"/>
</dbReference>
<feature type="domain" description="CTLH" evidence="11">
    <location>
        <begin position="59"/>
        <end position="111"/>
    </location>
</feature>
<sequence length="535" mass="58679">MSLEIEAAEYAFLSILSIAVSISYSFLSVIRLVQQFLKENNLLRSLAVLQEETNISLNTVDNAEAFKADILHGRWDAVLKTLSTIAVPAKKLIDLYEQIVLELIELRELVAARSLLRQTDPMHVLKEIYPDRYLHLETLLGKSHVSSSEMYPNGVTKEKRRKAVSQSLDAEIAVVAPSRLLALLGQSIKWQTLQGMIQPDAAFDLFKGVSPAAHAEDDTPPSIAVSTIKFPKKQYAEVATFSPNGNYFVTGTIDGLIEVWNYITGKLRKDLPYQAAGNIMLMESAVLSLTFSRDSELLASGSQDGKIKIWKVHTGQCIKRFPLAHSQGITSLYFNNDSTQLLSASFDGVVKIHGLKSGKTLREFRGHASFVNRAVFSTDMSRVISGSSDGTVKIWDAKSADCLVTLALHNGKLAPLGVQSCTVTSILLTPKDPDHIIVSNESSIVYMISIKGKIIKTMKLEAETPTDFITAAVSQNGEFVYCAGEDGKIYAFGTEGAALVSHFEASKSEIIGMTHHPFSNILAIYADNGLVSMWK</sequence>
<dbReference type="InterPro" id="IPR054532">
    <property type="entry name" value="TPL_SMU1_LisH-like"/>
</dbReference>
<feature type="transmembrane region" description="Helical" evidence="10">
    <location>
        <begin position="12"/>
        <end position="33"/>
    </location>
</feature>